<dbReference type="EMBL" id="CAWUPB010001173">
    <property type="protein sequence ID" value="CAK7347810.1"/>
    <property type="molecule type" value="Genomic_DNA"/>
</dbReference>
<comment type="caution">
    <text evidence="1">The sequence shown here is derived from an EMBL/GenBank/DDBJ whole genome shotgun (WGS) entry which is preliminary data.</text>
</comment>
<proteinExistence type="predicted"/>
<accession>A0AAV1SBB6</accession>
<name>A0AAV1SBB6_9ROSI</name>
<sequence>MAGQLQLILLSSRLGSQWSSKNRKEIELIIPFLACFINYVHCPSQKGPSQKGLHEHDCTVIYESTIKYYTNWSLLADKTQANLTTNVTKDETKRKTSFSRILQFGIKAQNQLEKINDETMELIAVVQKVPSA</sequence>
<gene>
    <name evidence="1" type="ORF">DCAF_LOCUS20499</name>
</gene>
<keyword evidence="2" id="KW-1185">Reference proteome</keyword>
<protein>
    <submittedName>
        <fullName evidence="1">Uncharacterized protein</fullName>
    </submittedName>
</protein>
<organism evidence="1 2">
    <name type="scientific">Dovyalis caffra</name>
    <dbReference type="NCBI Taxonomy" id="77055"/>
    <lineage>
        <taxon>Eukaryota</taxon>
        <taxon>Viridiplantae</taxon>
        <taxon>Streptophyta</taxon>
        <taxon>Embryophyta</taxon>
        <taxon>Tracheophyta</taxon>
        <taxon>Spermatophyta</taxon>
        <taxon>Magnoliopsida</taxon>
        <taxon>eudicotyledons</taxon>
        <taxon>Gunneridae</taxon>
        <taxon>Pentapetalae</taxon>
        <taxon>rosids</taxon>
        <taxon>fabids</taxon>
        <taxon>Malpighiales</taxon>
        <taxon>Salicaceae</taxon>
        <taxon>Flacourtieae</taxon>
        <taxon>Dovyalis</taxon>
    </lineage>
</organism>
<dbReference type="AlphaFoldDB" id="A0AAV1SBB6"/>
<reference evidence="1 2" key="1">
    <citation type="submission" date="2024-01" db="EMBL/GenBank/DDBJ databases">
        <authorList>
            <person name="Waweru B."/>
        </authorList>
    </citation>
    <scope>NUCLEOTIDE SEQUENCE [LARGE SCALE GENOMIC DNA]</scope>
</reference>
<evidence type="ECO:0000313" key="2">
    <source>
        <dbReference type="Proteomes" id="UP001314170"/>
    </source>
</evidence>
<dbReference type="Proteomes" id="UP001314170">
    <property type="component" value="Unassembled WGS sequence"/>
</dbReference>
<evidence type="ECO:0000313" key="1">
    <source>
        <dbReference type="EMBL" id="CAK7347810.1"/>
    </source>
</evidence>